<evidence type="ECO:0000313" key="1">
    <source>
        <dbReference type="EMBL" id="KIW95276.1"/>
    </source>
</evidence>
<protein>
    <submittedName>
        <fullName evidence="1">Uncharacterized protein</fullName>
    </submittedName>
</protein>
<organism evidence="1 2">
    <name type="scientific">Cladophialophora bantiana (strain ATCC 10958 / CBS 173.52 / CDC B-1940 / NIH 8579)</name>
    <name type="common">Xylohypha bantiana</name>
    <dbReference type="NCBI Taxonomy" id="1442370"/>
    <lineage>
        <taxon>Eukaryota</taxon>
        <taxon>Fungi</taxon>
        <taxon>Dikarya</taxon>
        <taxon>Ascomycota</taxon>
        <taxon>Pezizomycotina</taxon>
        <taxon>Eurotiomycetes</taxon>
        <taxon>Chaetothyriomycetidae</taxon>
        <taxon>Chaetothyriales</taxon>
        <taxon>Herpotrichiellaceae</taxon>
        <taxon>Cladophialophora</taxon>
    </lineage>
</organism>
<dbReference type="RefSeq" id="XP_016621945.1">
    <property type="nucleotide sequence ID" value="XM_016761607.1"/>
</dbReference>
<sequence length="298" mass="33825">MRLWQLATTQSVTFFAPPEDHQSILDFHTRGEGRHITSHDVVCWLLEQTCQGLENLQPLYYAQGVNYCHRTQAERDHSLFLLDEAERIAYLDALQSHAQLSLKALFESGLEKAKKRVRDAFQDTENAVHASALQDVEQEREVAVEVETIHKRQNPLYFHPQTFSGLATEIRDFALTGALRPDDMTCKRAFSYMAPTETGRKYPADLPETPNLLVSGEFRRAVIVPFGRPNDTFLLSMILQILVSPKEAELLVYLCQGSRKKVVYLLTYAAPITQKMLQFNDLNYYAMSPAPIGSSAQS</sequence>
<dbReference type="OrthoDB" id="3182339at2759"/>
<proteinExistence type="predicted"/>
<dbReference type="HOGENOM" id="CLU_933842_0_0_1"/>
<dbReference type="VEuPathDB" id="FungiDB:Z519_03860"/>
<dbReference type="AlphaFoldDB" id="A0A0D2EZ83"/>
<dbReference type="EMBL" id="KN846984">
    <property type="protein sequence ID" value="KIW95276.1"/>
    <property type="molecule type" value="Genomic_DNA"/>
</dbReference>
<name>A0A0D2EZ83_CLAB1</name>
<evidence type="ECO:0000313" key="2">
    <source>
        <dbReference type="Proteomes" id="UP000053789"/>
    </source>
</evidence>
<accession>A0A0D2EZ83</accession>
<dbReference type="Proteomes" id="UP000053789">
    <property type="component" value="Unassembled WGS sequence"/>
</dbReference>
<dbReference type="GeneID" id="27696788"/>
<reference evidence="1" key="1">
    <citation type="submission" date="2015-01" db="EMBL/GenBank/DDBJ databases">
        <title>The Genome Sequence of Cladophialophora bantiana CBS 173.52.</title>
        <authorList>
            <consortium name="The Broad Institute Genomics Platform"/>
            <person name="Cuomo C."/>
            <person name="de Hoog S."/>
            <person name="Gorbushina A."/>
            <person name="Stielow B."/>
            <person name="Teixiera M."/>
            <person name="Abouelleil A."/>
            <person name="Chapman S.B."/>
            <person name="Priest M."/>
            <person name="Young S.K."/>
            <person name="Wortman J."/>
            <person name="Nusbaum C."/>
            <person name="Birren B."/>
        </authorList>
    </citation>
    <scope>NUCLEOTIDE SEQUENCE [LARGE SCALE GENOMIC DNA]</scope>
    <source>
        <strain evidence="1">CBS 173.52</strain>
    </source>
</reference>
<gene>
    <name evidence="1" type="ORF">Z519_03860</name>
</gene>
<keyword evidence="2" id="KW-1185">Reference proteome</keyword>